<dbReference type="eggNOG" id="ENOG502SQZN">
    <property type="taxonomic scope" value="Eukaryota"/>
</dbReference>
<evidence type="ECO:0000256" key="1">
    <source>
        <dbReference type="SAM" id="MobiDB-lite"/>
    </source>
</evidence>
<organism evidence="2 3">
    <name type="scientific">Coniosporium apollinis (strain CBS 100218)</name>
    <name type="common">Rock-inhabiting black yeast</name>
    <dbReference type="NCBI Taxonomy" id="1168221"/>
    <lineage>
        <taxon>Eukaryota</taxon>
        <taxon>Fungi</taxon>
        <taxon>Dikarya</taxon>
        <taxon>Ascomycota</taxon>
        <taxon>Pezizomycotina</taxon>
        <taxon>Dothideomycetes</taxon>
        <taxon>Dothideomycetes incertae sedis</taxon>
        <taxon>Coniosporium</taxon>
    </lineage>
</organism>
<dbReference type="OrthoDB" id="5138418at2759"/>
<gene>
    <name evidence="2" type="ORF">W97_05314</name>
</gene>
<reference evidence="3" key="1">
    <citation type="submission" date="2012-06" db="EMBL/GenBank/DDBJ databases">
        <title>The genome sequence of Coniosporium apollinis CBS 100218.</title>
        <authorList>
            <consortium name="The Broad Institute Genome Sequencing Platform"/>
            <person name="Cuomo C."/>
            <person name="Gorbushina A."/>
            <person name="Noack S."/>
            <person name="Walker B."/>
            <person name="Young S.K."/>
            <person name="Zeng Q."/>
            <person name="Gargeya S."/>
            <person name="Fitzgerald M."/>
            <person name="Haas B."/>
            <person name="Abouelleil A."/>
            <person name="Alvarado L."/>
            <person name="Arachchi H.M."/>
            <person name="Berlin A.M."/>
            <person name="Chapman S.B."/>
            <person name="Goldberg J."/>
            <person name="Griggs A."/>
            <person name="Gujja S."/>
            <person name="Hansen M."/>
            <person name="Howarth C."/>
            <person name="Imamovic A."/>
            <person name="Larimer J."/>
            <person name="McCowan C."/>
            <person name="Montmayeur A."/>
            <person name="Murphy C."/>
            <person name="Neiman D."/>
            <person name="Pearson M."/>
            <person name="Priest M."/>
            <person name="Roberts A."/>
            <person name="Saif S."/>
            <person name="Shea T."/>
            <person name="Sisk P."/>
            <person name="Sykes S."/>
            <person name="Wortman J."/>
            <person name="Nusbaum C."/>
            <person name="Birren B."/>
        </authorList>
    </citation>
    <scope>NUCLEOTIDE SEQUENCE [LARGE SCALE GENOMIC DNA]</scope>
    <source>
        <strain evidence="3">CBS 100218</strain>
    </source>
</reference>
<proteinExistence type="predicted"/>
<name>R7YWP2_CONA1</name>
<dbReference type="Proteomes" id="UP000016924">
    <property type="component" value="Unassembled WGS sequence"/>
</dbReference>
<dbReference type="RefSeq" id="XP_007781388.1">
    <property type="nucleotide sequence ID" value="XM_007783198.1"/>
</dbReference>
<feature type="compositionally biased region" description="Low complexity" evidence="1">
    <location>
        <begin position="294"/>
        <end position="313"/>
    </location>
</feature>
<evidence type="ECO:0000313" key="3">
    <source>
        <dbReference type="Proteomes" id="UP000016924"/>
    </source>
</evidence>
<feature type="region of interest" description="Disordered" evidence="1">
    <location>
        <begin position="146"/>
        <end position="180"/>
    </location>
</feature>
<dbReference type="EMBL" id="JH767578">
    <property type="protein sequence ID" value="EON66071.1"/>
    <property type="molecule type" value="Genomic_DNA"/>
</dbReference>
<dbReference type="OMA" id="GAFKGFY"/>
<feature type="compositionally biased region" description="Basic and acidic residues" evidence="1">
    <location>
        <begin position="410"/>
        <end position="422"/>
    </location>
</feature>
<feature type="region of interest" description="Disordered" evidence="1">
    <location>
        <begin position="1"/>
        <end position="25"/>
    </location>
</feature>
<dbReference type="GeneID" id="19902625"/>
<dbReference type="STRING" id="1168221.R7YWP2"/>
<protein>
    <submittedName>
        <fullName evidence="2">Uncharacterized protein</fullName>
    </submittedName>
</protein>
<sequence length="457" mass="49419">MAVGLSPRRAHIDISPLPPKLDTTAGARSRLFQPPQTPASSYSSSTFTSTNFDNLANGGQKRSRHDSESYFTTPYSATASGWSNVSASSILHSTDLASPAPLVNTRYTLAGGLDTPGLAAASSYEGANALAYDVDFRRRWSVTSNGGHNGGIATPGPLAGERNGKRRHHSSPHDTPRQTWSQTVLHLAGAMAGKMWDFCRANAFRGFYAGGGQGYSVSSTDSIWEDLDSRQPVFSPFESITTPVPGDFPPLQHNDYGTDFIHRGETPTPPRPAKRIHTDTGCGWVMVDRHSDSRASSPRLSTRRTPSQTSTASNATPRSHLPRPVAQPRPQLTRPPSHRRSLIPVSRRGSAVSLSGSPALQHQPTDRAPASFASPRGAQATKIPSRPGSRAGLSGQALPSPETQKYAARLRREEREADRSLRKMNERLRDMVREGKEALGSKIEIVDDEVMQGASWG</sequence>
<feature type="region of interest" description="Disordered" evidence="1">
    <location>
        <begin position="290"/>
        <end position="422"/>
    </location>
</feature>
<dbReference type="HOGENOM" id="CLU_026242_1_0_1"/>
<accession>R7YWP2</accession>
<dbReference type="AlphaFoldDB" id="R7YWP2"/>
<evidence type="ECO:0000313" key="2">
    <source>
        <dbReference type="EMBL" id="EON66071.1"/>
    </source>
</evidence>
<keyword evidence="3" id="KW-1185">Reference proteome</keyword>
<feature type="compositionally biased region" description="Polar residues" evidence="1">
    <location>
        <begin position="352"/>
        <end position="363"/>
    </location>
</feature>